<comment type="caution">
    <text evidence="1">The sequence shown here is derived from an EMBL/GenBank/DDBJ whole genome shotgun (WGS) entry which is preliminary data.</text>
</comment>
<evidence type="ECO:0000313" key="2">
    <source>
        <dbReference type="Proteomes" id="UP001177160"/>
    </source>
</evidence>
<dbReference type="RefSeq" id="WP_263608639.1">
    <property type="nucleotide sequence ID" value="NZ_JAOVQM010000004.1"/>
</dbReference>
<organism evidence="1 2">
    <name type="scientific">Paracholeplasma manati</name>
    <dbReference type="NCBI Taxonomy" id="591373"/>
    <lineage>
        <taxon>Bacteria</taxon>
        <taxon>Bacillati</taxon>
        <taxon>Mycoplasmatota</taxon>
        <taxon>Mollicutes</taxon>
        <taxon>Acholeplasmatales</taxon>
        <taxon>Acholeplasmataceae</taxon>
        <taxon>Paracholeplasma</taxon>
    </lineage>
</organism>
<keyword evidence="2" id="KW-1185">Reference proteome</keyword>
<reference evidence="1" key="1">
    <citation type="submission" date="2022-09" db="EMBL/GenBank/DDBJ databases">
        <title>Novel Mycoplasma species identified in domestic and wild animals.</title>
        <authorList>
            <person name="Volokhov D.V."/>
            <person name="Furtak V.A."/>
            <person name="Zagorodnyaya T.A."/>
        </authorList>
    </citation>
    <scope>NUCLEOTIDE SEQUENCE</scope>
    <source>
        <strain evidence="1">Oakley</strain>
    </source>
</reference>
<proteinExistence type="predicted"/>
<dbReference type="Proteomes" id="UP001177160">
    <property type="component" value="Unassembled WGS sequence"/>
</dbReference>
<sequence>MPIYRTTDSNKDARLQTRWYQNDYKECQQAVLTILKGFGYSLKHQDDTYGEFIFERKSETLDVKVVSLQRRQTAIDFVLNADVMFDFGRRKAVIAEIYARLQKLLNEKKFN</sequence>
<protein>
    <submittedName>
        <fullName evidence="1">Uncharacterized protein</fullName>
    </submittedName>
</protein>
<accession>A0ABT2Y7I2</accession>
<evidence type="ECO:0000313" key="1">
    <source>
        <dbReference type="EMBL" id="MCV2232453.1"/>
    </source>
</evidence>
<gene>
    <name evidence="1" type="ORF">N7548_06400</name>
</gene>
<dbReference type="EMBL" id="JAOVQM010000004">
    <property type="protein sequence ID" value="MCV2232453.1"/>
    <property type="molecule type" value="Genomic_DNA"/>
</dbReference>
<name>A0ABT2Y7I2_9MOLU</name>